<accession>D2X5N4</accession>
<protein>
    <submittedName>
        <fullName evidence="3">Salivary glands proteinase inhibitor</fullName>
    </submittedName>
</protein>
<sequence>MRTSVVVLAVVALIGAVIADERCSSACTLEYNPICGADALNHYETFGNPCAFNYYNCEHPFSPMRLVRAGECTAAETDEE</sequence>
<dbReference type="Gene3D" id="3.30.60.30">
    <property type="match status" value="1"/>
</dbReference>
<feature type="domain" description="Kazal-like" evidence="2">
    <location>
        <begin position="17"/>
        <end position="74"/>
    </location>
</feature>
<feature type="chain" id="PRO_5003039197" evidence="1">
    <location>
        <begin position="20"/>
        <end position="80"/>
    </location>
</feature>
<gene>
    <name evidence="3" type="primary">PiB</name>
</gene>
<dbReference type="Pfam" id="PF00050">
    <property type="entry name" value="Kazal_1"/>
    <property type="match status" value="1"/>
</dbReference>
<evidence type="ECO:0000313" key="3">
    <source>
        <dbReference type="EMBL" id="ADB02827.1"/>
    </source>
</evidence>
<reference evidence="3" key="1">
    <citation type="journal article" date="2009" name="Insect Biochem. Mol. Biol.">
        <title>Peptidase inhibitors from the salivary glands of the cockroach Nauphoeta cinerea.</title>
        <authorList>
            <person name="Taranushenko Y."/>
            <person name="Vinokurov K.S."/>
            <person name="Kludkiewicz B."/>
            <person name="Kodrik D."/>
            <person name="Sehnal F."/>
        </authorList>
    </citation>
    <scope>NUCLEOTIDE SEQUENCE</scope>
</reference>
<evidence type="ECO:0000259" key="2">
    <source>
        <dbReference type="PROSITE" id="PS51465"/>
    </source>
</evidence>
<evidence type="ECO:0000256" key="1">
    <source>
        <dbReference type="SAM" id="SignalP"/>
    </source>
</evidence>
<name>D2X5N4_NAUCI</name>
<proteinExistence type="evidence at transcript level"/>
<feature type="signal peptide" evidence="1">
    <location>
        <begin position="1"/>
        <end position="19"/>
    </location>
</feature>
<dbReference type="EMBL" id="GQ888534">
    <property type="protein sequence ID" value="ADB02827.1"/>
    <property type="molecule type" value="mRNA"/>
</dbReference>
<dbReference type="PROSITE" id="PS51465">
    <property type="entry name" value="KAZAL_2"/>
    <property type="match status" value="1"/>
</dbReference>
<dbReference type="AlphaFoldDB" id="D2X5N4"/>
<dbReference type="InterPro" id="IPR002350">
    <property type="entry name" value="Kazal_dom"/>
</dbReference>
<organism evidence="3">
    <name type="scientific">Nauphoeta cinerea</name>
    <name type="common">Cinereous cockroach</name>
    <name type="synonym">Gray cockroach</name>
    <dbReference type="NCBI Taxonomy" id="6990"/>
    <lineage>
        <taxon>Eukaryota</taxon>
        <taxon>Metazoa</taxon>
        <taxon>Ecdysozoa</taxon>
        <taxon>Arthropoda</taxon>
        <taxon>Hexapoda</taxon>
        <taxon>Insecta</taxon>
        <taxon>Pterygota</taxon>
        <taxon>Neoptera</taxon>
        <taxon>Polyneoptera</taxon>
        <taxon>Dictyoptera</taxon>
        <taxon>Blattodea</taxon>
        <taxon>Blaberoidea</taxon>
        <taxon>Blaberidae</taxon>
        <taxon>Oxyhaloinae</taxon>
        <taxon>Nauphoeta</taxon>
    </lineage>
</organism>
<dbReference type="SUPFAM" id="SSF100895">
    <property type="entry name" value="Kazal-type serine protease inhibitors"/>
    <property type="match status" value="1"/>
</dbReference>
<dbReference type="SMART" id="SM00280">
    <property type="entry name" value="KAZAL"/>
    <property type="match status" value="1"/>
</dbReference>
<dbReference type="InterPro" id="IPR036058">
    <property type="entry name" value="Kazal_dom_sf"/>
</dbReference>
<keyword evidence="1" id="KW-0732">Signal</keyword>